<accession>A0A8S5V3E7</accession>
<dbReference type="Pfam" id="PF26212">
    <property type="entry name" value="Phage_T7_Gp15"/>
    <property type="match status" value="1"/>
</dbReference>
<dbReference type="InterPro" id="IPR038993">
    <property type="entry name" value="Gp15"/>
</dbReference>
<dbReference type="EMBL" id="BK016189">
    <property type="protein sequence ID" value="DAG01222.1"/>
    <property type="molecule type" value="Genomic_DNA"/>
</dbReference>
<name>A0A8S5V3E7_9CAUD</name>
<reference evidence="1" key="1">
    <citation type="journal article" date="2021" name="Proc. Natl. Acad. Sci. U.S.A.">
        <title>A Catalog of Tens of Thousands of Viruses from Human Metagenomes Reveals Hidden Associations with Chronic Diseases.</title>
        <authorList>
            <person name="Tisza M.J."/>
            <person name="Buck C.B."/>
        </authorList>
    </citation>
    <scope>NUCLEOTIDE SEQUENCE</scope>
    <source>
        <strain evidence="1">CtVfb8</strain>
    </source>
</reference>
<proteinExistence type="predicted"/>
<sequence length="727" mass="82255">MAYKNTAGTSSIANEMGTWRYFNSSLAKLGSYKGASLNIPEKTVQPEERNWAESLMHAFKGIGRATEDYFKSETDRKNKLVDEYLQQHSLEDYQRDIQDHAVPFQDDPIAMSRLKYMHGKMAYSIAKQDFEREVIDKNLLKDMPPEQIDAEAFRYFQESKSDMLEAFGYDDSDEYFRRGFYETSPQGRVGFIAKAQAVDNNEKTQASILAESANFSALINDPNANYKSIVGVFDQVYDTVGVHYTPDQQKQLIDNMLTMVASRSDGVQLLEQLGDYTPPYAKNGESLKNIMGELAWGKAKAQARATMWTRDAEVWGEDHRRVEAFVNEGNYQTIDEMAQWEAQSSGGALSDRYKWLIQAGQRARTQADRLIAQANRDAEKQAKDAATLQNGNLYLDALKTGGVVYKPDILDLTSKDLDKLFTNNVESGVYTTEDIFQIASNPSGGYNPAKAYLSAEAKKVMSVLTGDVRKLTESKVANVKAPQQLDMVLSLYKAHPDSFELAFGDMKPYEQNLVRALVNSISTGSSYEDCIRAASRYQELSSTAAGRHTIQAMQDNISNDLDISFNDKYSKTVAFNKALSYSYFNEDMSDAIDKAKKDMEESNVKLMGSYIPNSLFSVPNASFSDVQEYTEKLLEAAFEKNKWTVDKDVIVGYNPQTDTLDVYDITNGRVKFRVDNKFINDSYKSYIDERAKNPAKTYGQQWIIKAHEANRKWNERTEGIDTWQTTK</sequence>
<protein>
    <submittedName>
        <fullName evidence="1">Internal virion protein C</fullName>
    </submittedName>
</protein>
<evidence type="ECO:0000313" key="1">
    <source>
        <dbReference type="EMBL" id="DAG01222.1"/>
    </source>
</evidence>
<organism evidence="1">
    <name type="scientific">Caudovirales sp. ctVfb8</name>
    <dbReference type="NCBI Taxonomy" id="2825766"/>
    <lineage>
        <taxon>Viruses</taxon>
        <taxon>Duplodnaviria</taxon>
        <taxon>Heunggongvirae</taxon>
        <taxon>Uroviricota</taxon>
        <taxon>Caudoviricetes</taxon>
    </lineage>
</organism>